<dbReference type="Proteomes" id="UP000005801">
    <property type="component" value="Unassembled WGS sequence"/>
</dbReference>
<dbReference type="STRING" id="391625.PPSIR1_21944"/>
<evidence type="ECO:0000313" key="2">
    <source>
        <dbReference type="Proteomes" id="UP000005801"/>
    </source>
</evidence>
<accession>A6FXN6</accession>
<dbReference type="eggNOG" id="COG1317">
    <property type="taxonomic scope" value="Bacteria"/>
</dbReference>
<dbReference type="AlphaFoldDB" id="A6FXN6"/>
<sequence length="302" mass="33701">MPSFLHQGLLALVKANAAQLFELARHFDARAPLLLPGVDAYQSHANELPNPAFPGALLHADWVVAQPDALALAVEVQTCRDRLKRYSWLSYAAGVRRLFDCPGWTLAVIPDPELRRWYQQMFEDEARASPWFVEPHMLEPITSAQRAKRAPQRATFAALFHAREALGVACARATLDALRQLDPVDVPHRSIYRELVLTTLTREQLEELPPELLEVDPHAPLGPMERTNAYYTTGHEDGHKDGLAAGLAGAILTVLERRGQTLDAAAQARLETCRDPEQLQEWLELALADDSKTRLEALLFAT</sequence>
<comment type="caution">
    <text evidence="1">The sequence shown here is derived from an EMBL/GenBank/DDBJ whole genome shotgun (WGS) entry which is preliminary data.</text>
</comment>
<name>A6FXN6_9BACT</name>
<gene>
    <name evidence="1" type="ORF">PPSIR1_21944</name>
</gene>
<keyword evidence="2" id="KW-1185">Reference proteome</keyword>
<evidence type="ECO:0000313" key="1">
    <source>
        <dbReference type="EMBL" id="EDM81624.1"/>
    </source>
</evidence>
<dbReference type="RefSeq" id="WP_006969235.1">
    <property type="nucleotide sequence ID" value="NZ_ABCS01000002.1"/>
</dbReference>
<protein>
    <submittedName>
        <fullName evidence="1">Uncharacterized protein</fullName>
    </submittedName>
</protein>
<reference evidence="1 2" key="1">
    <citation type="submission" date="2007-06" db="EMBL/GenBank/DDBJ databases">
        <authorList>
            <person name="Shimkets L."/>
            <person name="Ferriera S."/>
            <person name="Johnson J."/>
            <person name="Kravitz S."/>
            <person name="Beeson K."/>
            <person name="Sutton G."/>
            <person name="Rogers Y.-H."/>
            <person name="Friedman R."/>
            <person name="Frazier M."/>
            <person name="Venter J.C."/>
        </authorList>
    </citation>
    <scope>NUCLEOTIDE SEQUENCE [LARGE SCALE GENOMIC DNA]</scope>
    <source>
        <strain evidence="1 2">SIR-1</strain>
    </source>
</reference>
<dbReference type="EMBL" id="ABCS01000002">
    <property type="protein sequence ID" value="EDM81624.1"/>
    <property type="molecule type" value="Genomic_DNA"/>
</dbReference>
<organism evidence="1 2">
    <name type="scientific">Plesiocystis pacifica SIR-1</name>
    <dbReference type="NCBI Taxonomy" id="391625"/>
    <lineage>
        <taxon>Bacteria</taxon>
        <taxon>Pseudomonadati</taxon>
        <taxon>Myxococcota</taxon>
        <taxon>Polyangia</taxon>
        <taxon>Nannocystales</taxon>
        <taxon>Nannocystaceae</taxon>
        <taxon>Plesiocystis</taxon>
    </lineage>
</organism>
<proteinExistence type="predicted"/>